<name>A0A1I4VR75_9NEIS</name>
<keyword evidence="2" id="KW-1185">Reference proteome</keyword>
<protein>
    <submittedName>
        <fullName evidence="1">Uncharacterized protein</fullName>
    </submittedName>
</protein>
<reference evidence="2" key="1">
    <citation type="submission" date="2016-10" db="EMBL/GenBank/DDBJ databases">
        <authorList>
            <person name="Varghese N."/>
            <person name="Submissions S."/>
        </authorList>
    </citation>
    <scope>NUCLEOTIDE SEQUENCE [LARGE SCALE GENOMIC DNA]</scope>
    <source>
        <strain evidence="2">DSM 6150</strain>
    </source>
</reference>
<gene>
    <name evidence="1" type="ORF">SAMN05660284_00329</name>
</gene>
<dbReference type="Proteomes" id="UP000242869">
    <property type="component" value="Unassembled WGS sequence"/>
</dbReference>
<evidence type="ECO:0000313" key="2">
    <source>
        <dbReference type="Proteomes" id="UP000242869"/>
    </source>
</evidence>
<dbReference type="EMBL" id="FOVE01000002">
    <property type="protein sequence ID" value="SFN03519.1"/>
    <property type="molecule type" value="Genomic_DNA"/>
</dbReference>
<dbReference type="RefSeq" id="WP_091190288.1">
    <property type="nucleotide sequence ID" value="NZ_FOVE01000002.1"/>
</dbReference>
<accession>A0A1I4VR75</accession>
<dbReference type="AlphaFoldDB" id="A0A1I4VR75"/>
<proteinExistence type="predicted"/>
<dbReference type="STRING" id="83765.SAMN05660284_00329"/>
<organism evidence="1 2">
    <name type="scientific">Formivibrio citricus</name>
    <dbReference type="NCBI Taxonomy" id="83765"/>
    <lineage>
        <taxon>Bacteria</taxon>
        <taxon>Pseudomonadati</taxon>
        <taxon>Pseudomonadota</taxon>
        <taxon>Betaproteobacteria</taxon>
        <taxon>Neisseriales</taxon>
        <taxon>Chitinibacteraceae</taxon>
        <taxon>Formivibrio</taxon>
    </lineage>
</organism>
<evidence type="ECO:0000313" key="1">
    <source>
        <dbReference type="EMBL" id="SFN03519.1"/>
    </source>
</evidence>
<sequence>MAFALKEKHLSPTADWEHIRALSEQVDEKYPPSSWVIDREHDLILLCFSVGRQSIHSDEETTGRYVFFIKGRPLRLEAYLRGWMEERHYQILPFQLPSDLDMEPEQLLYRIRDAFVIEGTRYSNEYKAIKRVDVEFDGLLP</sequence>